<comment type="caution">
    <text evidence="2">The sequence shown here is derived from an EMBL/GenBank/DDBJ whole genome shotgun (WGS) entry which is preliminary data.</text>
</comment>
<evidence type="ECO:0000313" key="3">
    <source>
        <dbReference type="Proteomes" id="UP001164776"/>
    </source>
</evidence>
<name>A0A9W7XCT6_9POAL</name>
<dbReference type="PANTHER" id="PTHR33325">
    <property type="entry name" value="ZINC FINGER, CCHC-TYPE-RELATED"/>
    <property type="match status" value="1"/>
</dbReference>
<dbReference type="OrthoDB" id="659512at2759"/>
<sequence>MQGIKEFEKLALDGSNYPTWVSDMKIVFASRKILATINPPVENGPETPENLKYMGLLLLRGSIHIHKDLKKEYLLEENPYALWIALKECYEQQKELIFPEADHEWTHLRLQDFKSVADYDHKVHDVCIKLKFCDKEPTDAEKIRKTLSTMNPVDRVLCNQYRKENHQVYSQLIHSLAQAERNDELLLKNHHMRPVGSAPLPEVNYAQNKATNNKRKFSGSPPRNPNIPPGRRGRNFKKIHRHKENKRARGNAQITNDKPRVCHKCGCNTHFAATCRTPKHLVDLYLKSLRDGNKR</sequence>
<dbReference type="EMBL" id="MU629496">
    <property type="protein sequence ID" value="KAJ1256596.1"/>
    <property type="molecule type" value="Genomic_DNA"/>
</dbReference>
<reference evidence="2 3" key="1">
    <citation type="submission" date="2022-10" db="EMBL/GenBank/DDBJ databases">
        <title>WGS assembly of Paspalum vaginatum 540-79.</title>
        <authorList>
            <person name="Sun G."/>
            <person name="Wase N."/>
            <person name="Shu S."/>
            <person name="Jenkins J."/>
            <person name="Zhou B."/>
            <person name="Torres-Rodriguez J."/>
            <person name="Chen C."/>
            <person name="Sandor L."/>
            <person name="Plott C."/>
            <person name="Yoshinga Y."/>
            <person name="Daum C."/>
            <person name="Qi P."/>
            <person name="Barry K."/>
            <person name="Lipzen A."/>
            <person name="Berry L."/>
            <person name="Pedersen C."/>
            <person name="Gottilla T."/>
            <person name="Foltz A."/>
            <person name="Yu H."/>
            <person name="O'Malley R."/>
            <person name="Zhang C."/>
            <person name="Devos K."/>
            <person name="Sigmon B."/>
            <person name="Yu B."/>
            <person name="Obata T."/>
            <person name="Schmutz J."/>
            <person name="Schnable J."/>
        </authorList>
    </citation>
    <scope>NUCLEOTIDE SEQUENCE [LARGE SCALE GENOMIC DNA]</scope>
    <source>
        <strain evidence="3">cv. 540-79</strain>
    </source>
</reference>
<feature type="non-terminal residue" evidence="2">
    <location>
        <position position="295"/>
    </location>
</feature>
<proteinExistence type="predicted"/>
<dbReference type="AlphaFoldDB" id="A0A9W7XCT6"/>
<keyword evidence="3" id="KW-1185">Reference proteome</keyword>
<organism evidence="2 3">
    <name type="scientific">Paspalum vaginatum</name>
    <name type="common">seashore paspalum</name>
    <dbReference type="NCBI Taxonomy" id="158149"/>
    <lineage>
        <taxon>Eukaryota</taxon>
        <taxon>Viridiplantae</taxon>
        <taxon>Streptophyta</taxon>
        <taxon>Embryophyta</taxon>
        <taxon>Tracheophyta</taxon>
        <taxon>Spermatophyta</taxon>
        <taxon>Magnoliopsida</taxon>
        <taxon>Liliopsida</taxon>
        <taxon>Poales</taxon>
        <taxon>Poaceae</taxon>
        <taxon>PACMAD clade</taxon>
        <taxon>Panicoideae</taxon>
        <taxon>Andropogonodae</taxon>
        <taxon>Paspaleae</taxon>
        <taxon>Paspalinae</taxon>
        <taxon>Paspalum</taxon>
    </lineage>
</organism>
<evidence type="ECO:0000256" key="1">
    <source>
        <dbReference type="SAM" id="MobiDB-lite"/>
    </source>
</evidence>
<gene>
    <name evidence="2" type="ORF">BS78_K340900</name>
</gene>
<feature type="region of interest" description="Disordered" evidence="1">
    <location>
        <begin position="211"/>
        <end position="236"/>
    </location>
</feature>
<accession>A0A9W7XCT6</accession>
<protein>
    <recommendedName>
        <fullName evidence="4">Retrotransposon Copia-like N-terminal domain-containing protein</fullName>
    </recommendedName>
</protein>
<dbReference type="PANTHER" id="PTHR33325:SF11">
    <property type="entry name" value="COLD SHOCK DOMAIN-CONTAINING PROTEIN 4-LIKE"/>
    <property type="match status" value="1"/>
</dbReference>
<evidence type="ECO:0008006" key="4">
    <source>
        <dbReference type="Google" id="ProtNLM"/>
    </source>
</evidence>
<evidence type="ECO:0000313" key="2">
    <source>
        <dbReference type="EMBL" id="KAJ1256596.1"/>
    </source>
</evidence>
<dbReference type="Proteomes" id="UP001164776">
    <property type="component" value="Unassembled WGS sequence"/>
</dbReference>